<name>A0ABR4PRH8_9HELO</name>
<feature type="domain" description="ABM" evidence="1">
    <location>
        <begin position="6"/>
        <end position="99"/>
    </location>
</feature>
<dbReference type="SUPFAM" id="SSF54909">
    <property type="entry name" value="Dimeric alpha+beta barrel"/>
    <property type="match status" value="1"/>
</dbReference>
<dbReference type="Gene3D" id="3.30.70.100">
    <property type="match status" value="1"/>
</dbReference>
<comment type="caution">
    <text evidence="2">The sequence shown here is derived from an EMBL/GenBank/DDBJ whole genome shotgun (WGS) entry which is preliminary data.</text>
</comment>
<dbReference type="Proteomes" id="UP001629113">
    <property type="component" value="Unassembled WGS sequence"/>
</dbReference>
<accession>A0ABR4PRH8</accession>
<evidence type="ECO:0000313" key="3">
    <source>
        <dbReference type="Proteomes" id="UP001629113"/>
    </source>
</evidence>
<protein>
    <submittedName>
        <fullName evidence="2">Acid phosphatase</fullName>
    </submittedName>
</protein>
<gene>
    <name evidence="2" type="ORF">PVAG01_02756</name>
</gene>
<dbReference type="Pfam" id="PF03992">
    <property type="entry name" value="ABM"/>
    <property type="match status" value="1"/>
</dbReference>
<organism evidence="2 3">
    <name type="scientific">Phlyctema vagabunda</name>
    <dbReference type="NCBI Taxonomy" id="108571"/>
    <lineage>
        <taxon>Eukaryota</taxon>
        <taxon>Fungi</taxon>
        <taxon>Dikarya</taxon>
        <taxon>Ascomycota</taxon>
        <taxon>Pezizomycotina</taxon>
        <taxon>Leotiomycetes</taxon>
        <taxon>Helotiales</taxon>
        <taxon>Dermateaceae</taxon>
        <taxon>Phlyctema</taxon>
    </lineage>
</organism>
<keyword evidence="3" id="KW-1185">Reference proteome</keyword>
<dbReference type="InterPro" id="IPR011008">
    <property type="entry name" value="Dimeric_a/b-barrel"/>
</dbReference>
<reference evidence="2 3" key="1">
    <citation type="submission" date="2024-06" db="EMBL/GenBank/DDBJ databases">
        <title>Complete genome of Phlyctema vagabunda strain 19-DSS-EL-015.</title>
        <authorList>
            <person name="Fiorenzani C."/>
        </authorList>
    </citation>
    <scope>NUCLEOTIDE SEQUENCE [LARGE SCALE GENOMIC DNA]</scope>
    <source>
        <strain evidence="2 3">19-DSS-EL-015</strain>
    </source>
</reference>
<evidence type="ECO:0000313" key="2">
    <source>
        <dbReference type="EMBL" id="KAL3425965.1"/>
    </source>
</evidence>
<dbReference type="PROSITE" id="PS51725">
    <property type="entry name" value="ABM"/>
    <property type="match status" value="1"/>
</dbReference>
<dbReference type="PANTHER" id="PTHR40624">
    <property type="entry name" value="BIOSYNTHESIS MONOOXYGENASE, PUTATIVE (AFU_ORTHOLOGUE AFUA_1G12025)-RELATED"/>
    <property type="match status" value="1"/>
</dbReference>
<proteinExistence type="predicted"/>
<evidence type="ECO:0000259" key="1">
    <source>
        <dbReference type="PROSITE" id="PS51725"/>
    </source>
</evidence>
<sequence>MSSSQIHVSVLVHPAPGKEASVREIFTTLAQKVQENEPGVLKYQFFEQYDAAEGKNAFVVQEIYKDQAALDAHHTAEHYKAAGQQMGGLVSAPFDVRKVKPFAGFESR</sequence>
<dbReference type="EMBL" id="JBFCZG010000002">
    <property type="protein sequence ID" value="KAL3425965.1"/>
    <property type="molecule type" value="Genomic_DNA"/>
</dbReference>
<dbReference type="PANTHER" id="PTHR40624:SF1">
    <property type="entry name" value="BIOSYNTHESIS MONOOXYGENASE, PUTATIVE (AFU_ORTHOLOGUE AFUA_1G12025)-RELATED"/>
    <property type="match status" value="1"/>
</dbReference>
<dbReference type="InterPro" id="IPR007138">
    <property type="entry name" value="ABM_dom"/>
</dbReference>